<dbReference type="AlphaFoldDB" id="A0A059KPE0"/>
<protein>
    <submittedName>
        <fullName evidence="1">Uncharacterized protein</fullName>
    </submittedName>
</protein>
<name>A0A059KPE0_9BURK</name>
<proteinExistence type="predicted"/>
<dbReference type="EMBL" id="AZRA01000032">
    <property type="protein sequence ID" value="KDB53054.1"/>
    <property type="molecule type" value="Genomic_DNA"/>
</dbReference>
<keyword evidence="2" id="KW-1185">Reference proteome</keyword>
<evidence type="ECO:0000313" key="1">
    <source>
        <dbReference type="EMBL" id="KDB53054.1"/>
    </source>
</evidence>
<organism evidence="1 2">
    <name type="scientific">Sphaerotilus natans subsp. natans DSM 6575</name>
    <dbReference type="NCBI Taxonomy" id="1286631"/>
    <lineage>
        <taxon>Bacteria</taxon>
        <taxon>Pseudomonadati</taxon>
        <taxon>Pseudomonadota</taxon>
        <taxon>Betaproteobacteria</taxon>
        <taxon>Burkholderiales</taxon>
        <taxon>Sphaerotilaceae</taxon>
        <taxon>Sphaerotilus</taxon>
    </lineage>
</organism>
<reference evidence="1 2" key="1">
    <citation type="journal article" date="2014" name="FEMS Microbiol. Ecol.">
        <title>Sphaerotilus natans encrusted with nanoball-shaped Fe(III) oxide minerals formed by nitrate-reducing mixotrophic Fe(II) oxidation.</title>
        <authorList>
            <person name="Park S."/>
            <person name="Kim D.H."/>
            <person name="Lee J.H."/>
            <person name="Hur H.G."/>
        </authorList>
    </citation>
    <scope>NUCLEOTIDE SEQUENCE [LARGE SCALE GENOMIC DNA]</scope>
    <source>
        <strain evidence="1 2">DSM 6575</strain>
    </source>
</reference>
<sequence>MRGRTGERRCLWEGVRAWGGRLNRPALQRSSDTRPAL</sequence>
<accession>A0A059KPE0</accession>
<evidence type="ECO:0000313" key="2">
    <source>
        <dbReference type="Proteomes" id="UP000026714"/>
    </source>
</evidence>
<comment type="caution">
    <text evidence="1">The sequence shown here is derived from an EMBL/GenBank/DDBJ whole genome shotgun (WGS) entry which is preliminary data.</text>
</comment>
<gene>
    <name evidence="1" type="ORF">X805_14160</name>
</gene>
<dbReference type="Proteomes" id="UP000026714">
    <property type="component" value="Unassembled WGS sequence"/>
</dbReference>